<evidence type="ECO:0000313" key="7">
    <source>
        <dbReference type="Proteomes" id="UP000062768"/>
    </source>
</evidence>
<keyword evidence="2" id="KW-0812">Transmembrane</keyword>
<reference evidence="4" key="2">
    <citation type="submission" date="2014-08" db="EMBL/GenBank/DDBJ databases">
        <authorList>
            <person name="Wibberg D."/>
        </authorList>
    </citation>
    <scope>NUCLEOTIDE SEQUENCE</scope>
</reference>
<dbReference type="Proteomes" id="UP000606900">
    <property type="component" value="Unassembled WGS sequence"/>
</dbReference>
<feature type="compositionally biased region" description="Basic and acidic residues" evidence="1">
    <location>
        <begin position="1"/>
        <end position="32"/>
    </location>
</feature>
<keyword evidence="2" id="KW-0472">Membrane</keyword>
<sequence length="458" mass="49294">MLDKILGKKDKDKKDVPDLRKDGKQADSDIGGRLKGMVSKATEKSKEKIASNDKENGKLSAGDKKPRPMPKPRPKSRPAAQDKPTLKPPLKKQPPKKGRFGGIGSAAGFGKGGIPDDDQRTLLGAAVFGIILIVLVGAGYYFMVYAPYQETLTTAKQTKITEVNTYFKGALATDYNRTLLLAQIDGATTPEAALAVDVLGPATSSWREYQNQQIESQKDPYGRVMISYQAGGQKNLIMKTAEAQTIVNEADAKALSNMLVETPDTVAVPIIISRLQAAGGLVNVGDSVDVYLTTTNASATTASSNNTTVNQTVNQSKSTSPTISGATVLAILRAKDSGAVDANLEQSQEIAINTLTMTNSRTQTANTDVEELLKAAASNTWDSTQVNSLLNAYGWKLSDFERASNLGELDVQYMVVLEVPRENALFLMQNSQSLQLTVPTQDAPEWMITELKQIYGTG</sequence>
<dbReference type="RefSeq" id="WP_048073057.1">
    <property type="nucleotide sequence ID" value="NZ_CALCVY010000272.1"/>
</dbReference>
<dbReference type="PATRIC" id="fig|2162.10.peg.253"/>
<name>A0A090I428_METFO</name>
<feature type="compositionally biased region" description="Basic residues" evidence="1">
    <location>
        <begin position="89"/>
        <end position="99"/>
    </location>
</feature>
<dbReference type="EMBL" id="LN734822">
    <property type="protein sequence ID" value="CEL23897.1"/>
    <property type="molecule type" value="Genomic_DNA"/>
</dbReference>
<evidence type="ECO:0000313" key="6">
    <source>
        <dbReference type="EMBL" id="MBF4475147.1"/>
    </source>
</evidence>
<dbReference type="KEGG" id="mfi:DSM1535_1592"/>
<evidence type="ECO:0000256" key="1">
    <source>
        <dbReference type="SAM" id="MobiDB-lite"/>
    </source>
</evidence>
<dbReference type="OrthoDB" id="77766at2157"/>
<gene>
    <name evidence="3" type="ORF">BRM9_2089</name>
    <name evidence="4" type="ORF">DSM1535_1592</name>
    <name evidence="6" type="ORF">ISP06_06735</name>
    <name evidence="5" type="ORF">MB9_0242</name>
</gene>
<dbReference type="AlphaFoldDB" id="A0A090I428"/>
<feature type="transmembrane region" description="Helical" evidence="2">
    <location>
        <begin position="121"/>
        <end position="143"/>
    </location>
</feature>
<evidence type="ECO:0000313" key="5">
    <source>
        <dbReference type="EMBL" id="CEL23897.1"/>
    </source>
</evidence>
<keyword evidence="7" id="KW-1185">Reference proteome</keyword>
<dbReference type="InterPro" id="IPR007509">
    <property type="entry name" value="DUF515"/>
</dbReference>
<accession>A0A090I428</accession>
<dbReference type="EMBL" id="CP006933">
    <property type="protein sequence ID" value="AIS32891.1"/>
    <property type="molecule type" value="Genomic_DNA"/>
</dbReference>
<dbReference type="GeneID" id="26738507"/>
<reference evidence="6" key="4">
    <citation type="submission" date="2020-10" db="EMBL/GenBank/DDBJ databases">
        <title>Dehalococcoides mccartyi of a TCE/Cr reducing biochatode.</title>
        <authorList>
            <person name="Matturro B."/>
        </authorList>
    </citation>
    <scope>NUCLEOTIDE SEQUENCE</scope>
    <source>
        <strain evidence="6">Bin2</strain>
    </source>
</reference>
<reference evidence="3" key="1">
    <citation type="submission" date="2013-12" db="EMBL/GenBank/DDBJ databases">
        <title>The complete genome sequence of Methanobacterium sp. BRM9.</title>
        <authorList>
            <consortium name="Pastoral Greenhouse Gas Research Consortium"/>
            <person name="Kelly W.J."/>
            <person name="Leahy S.C."/>
            <person name="Perry R."/>
            <person name="Li D."/>
            <person name="Altermann E."/>
            <person name="Lambie S.C."/>
            <person name="Attwood G.T."/>
        </authorList>
    </citation>
    <scope>NUCLEOTIDE SEQUENCE [LARGE SCALE GENOMIC DNA]</scope>
    <source>
        <strain evidence="3">BRM9</strain>
    </source>
</reference>
<evidence type="ECO:0000256" key="2">
    <source>
        <dbReference type="SAM" id="Phobius"/>
    </source>
</evidence>
<keyword evidence="2" id="KW-1133">Transmembrane helix</keyword>
<feature type="compositionally biased region" description="Basic and acidic residues" evidence="1">
    <location>
        <begin position="41"/>
        <end position="66"/>
    </location>
</feature>
<dbReference type="STRING" id="2162.BRM9_2089"/>
<dbReference type="Proteomes" id="UP000062768">
    <property type="component" value="Chromosome I"/>
</dbReference>
<dbReference type="KEGG" id="mfc:BRM9_2089"/>
<feature type="compositionally biased region" description="Basic residues" evidence="1">
    <location>
        <begin position="67"/>
        <end position="76"/>
    </location>
</feature>
<evidence type="ECO:0000313" key="4">
    <source>
        <dbReference type="EMBL" id="CEA13924.1"/>
    </source>
</evidence>
<protein>
    <submittedName>
        <fullName evidence="6">DUF515 domain-containing protein</fullName>
    </submittedName>
</protein>
<dbReference type="EMBL" id="LN515531">
    <property type="protein sequence ID" value="CEA13924.1"/>
    <property type="molecule type" value="Genomic_DNA"/>
</dbReference>
<feature type="region of interest" description="Disordered" evidence="1">
    <location>
        <begin position="1"/>
        <end position="104"/>
    </location>
</feature>
<reference evidence="5" key="3">
    <citation type="submission" date="2014-09" db="EMBL/GenBank/DDBJ databases">
        <authorList>
            <person name="Bishop-Lilly K.A."/>
            <person name="Broomall S.M."/>
            <person name="Chain P.S."/>
            <person name="Chertkov O."/>
            <person name="Coyne S.R."/>
            <person name="Daligault H.E."/>
            <person name="Davenport K.W."/>
            <person name="Erkkila T."/>
            <person name="Frey K.G."/>
            <person name="Gibbons H.S."/>
            <person name="Gu W."/>
            <person name="Jaissle J."/>
            <person name="Johnson S.L."/>
            <person name="Koroleva G.I."/>
            <person name="Ladner J.T."/>
            <person name="Lo C.-C."/>
            <person name="Minogue T.D."/>
            <person name="Munk C."/>
            <person name="Palacios G.F."/>
            <person name="Redden C.L."/>
            <person name="Rosenzweig C.N."/>
            <person name="Scholz M.B."/>
            <person name="Teshima H."/>
            <person name="Xu Y."/>
        </authorList>
    </citation>
    <scope>NUCLEOTIDE SEQUENCE</scope>
    <source>
        <strain evidence="5">Mb9</strain>
    </source>
</reference>
<dbReference type="EMBL" id="JADIIL010000024">
    <property type="protein sequence ID" value="MBF4475147.1"/>
    <property type="molecule type" value="Genomic_DNA"/>
</dbReference>
<proteinExistence type="predicted"/>
<dbReference type="Pfam" id="PF04415">
    <property type="entry name" value="DUF515"/>
    <property type="match status" value="1"/>
</dbReference>
<organism evidence="4">
    <name type="scientific">Methanobacterium formicicum</name>
    <dbReference type="NCBI Taxonomy" id="2162"/>
    <lineage>
        <taxon>Archaea</taxon>
        <taxon>Methanobacteriati</taxon>
        <taxon>Methanobacteriota</taxon>
        <taxon>Methanomada group</taxon>
        <taxon>Methanobacteria</taxon>
        <taxon>Methanobacteriales</taxon>
        <taxon>Methanobacteriaceae</taxon>
        <taxon>Methanobacterium</taxon>
    </lineage>
</organism>
<dbReference type="Proteomes" id="UP000029661">
    <property type="component" value="Chromosome"/>
</dbReference>
<evidence type="ECO:0000313" key="3">
    <source>
        <dbReference type="EMBL" id="AIS32891.1"/>
    </source>
</evidence>